<gene>
    <name evidence="2" type="ORF">D1868_08825</name>
</gene>
<dbReference type="Gene3D" id="3.60.21.10">
    <property type="match status" value="1"/>
</dbReference>
<dbReference type="PANTHER" id="PTHR11124">
    <property type="entry name" value="VACUOLAR SORTING PROTEIN VPS29"/>
    <property type="match status" value="1"/>
</dbReference>
<proteinExistence type="predicted"/>
<evidence type="ECO:0000313" key="2">
    <source>
        <dbReference type="EMBL" id="QGR20079.1"/>
    </source>
</evidence>
<dbReference type="OrthoDB" id="43845at2157"/>
<dbReference type="InterPro" id="IPR024654">
    <property type="entry name" value="Calcineurin-like_PHP_lpxH"/>
</dbReference>
<dbReference type="Pfam" id="PF12850">
    <property type="entry name" value="Metallophos_2"/>
    <property type="match status" value="1"/>
</dbReference>
<dbReference type="RefSeq" id="WP_156007515.1">
    <property type="nucleotide sequence ID" value="NZ_CP045483.1"/>
</dbReference>
<dbReference type="AlphaFoldDB" id="A0A650CQH3"/>
<dbReference type="Proteomes" id="UP000423396">
    <property type="component" value="Chromosome"/>
</dbReference>
<reference evidence="2 3" key="1">
    <citation type="submission" date="2019-10" db="EMBL/GenBank/DDBJ databases">
        <title>Genome Sequences from Six Type Strain Members of the Archaeal Family Sulfolobaceae: Acidianus ambivalens, Acidianus infernus, Metallosphaera prunae, Stygiolobus azoricus, Sulfolobus metallicus, and Sulfurisphaera ohwakuensis.</title>
        <authorList>
            <person name="Counts J.A."/>
            <person name="Kelly R.M."/>
        </authorList>
    </citation>
    <scope>NUCLEOTIDE SEQUENCE [LARGE SCALE GENOMIC DNA]</scope>
    <source>
        <strain evidence="2 3">FC6</strain>
    </source>
</reference>
<dbReference type="KEGG" id="sazo:D1868_08825"/>
<organism evidence="2 3">
    <name type="scientific">Stygiolobus azoricus</name>
    <dbReference type="NCBI Taxonomy" id="41675"/>
    <lineage>
        <taxon>Archaea</taxon>
        <taxon>Thermoproteota</taxon>
        <taxon>Thermoprotei</taxon>
        <taxon>Sulfolobales</taxon>
        <taxon>Sulfolobaceae</taxon>
        <taxon>Stygiolobus</taxon>
    </lineage>
</organism>
<name>A0A650CQH3_9CREN</name>
<accession>A0A650CQH3</accession>
<dbReference type="SUPFAM" id="SSF56300">
    <property type="entry name" value="Metallo-dependent phosphatases"/>
    <property type="match status" value="1"/>
</dbReference>
<dbReference type="InterPro" id="IPR029052">
    <property type="entry name" value="Metallo-depent_PP-like"/>
</dbReference>
<feature type="domain" description="Calcineurin-like phosphoesterase" evidence="1">
    <location>
        <begin position="8"/>
        <end position="163"/>
    </location>
</feature>
<dbReference type="GeneID" id="42799169"/>
<keyword evidence="3" id="KW-1185">Reference proteome</keyword>
<protein>
    <submittedName>
        <fullName evidence="2">Metallophosphoesterase</fullName>
    </submittedName>
</protein>
<evidence type="ECO:0000259" key="1">
    <source>
        <dbReference type="Pfam" id="PF12850"/>
    </source>
</evidence>
<dbReference type="InterPro" id="IPR000979">
    <property type="entry name" value="Phosphodiesterase_MJ0936/Vps29"/>
</dbReference>
<evidence type="ECO:0000313" key="3">
    <source>
        <dbReference type="Proteomes" id="UP000423396"/>
    </source>
</evidence>
<dbReference type="EMBL" id="CP045483">
    <property type="protein sequence ID" value="QGR20079.1"/>
    <property type="molecule type" value="Genomic_DNA"/>
</dbReference>
<sequence>MIKFVNGKILVLSDVHYPYCDEKEVKKIVEKEKPQLLVLLGDIVVNEGGEYRNFLKELKAEEVVYIKGDEDVIEGDTEYLDVVNGNRKFVFFHGHQILSESTQYSLAKIMKKVNYYLPPLGFCTLARIFRSNFSDYFILGHSHALVNFRKLKCVNSGTLSLVRNLYNDRGYVKIVNGRVEIVRL</sequence>